<comment type="similarity">
    <text evidence="1 4">Belongs to the short-chain dehydrogenases/reductases (SDR) family.</text>
</comment>
<dbReference type="AlphaFoldDB" id="A0A7C8MIG8"/>
<dbReference type="InParanoid" id="A0A7C8MIG8"/>
<proteinExistence type="inferred from homology"/>
<reference evidence="5 6" key="1">
    <citation type="submission" date="2019-12" db="EMBL/GenBank/DDBJ databases">
        <title>Draft genome sequence of the ascomycete Xylaria multiplex DSM 110363.</title>
        <authorList>
            <person name="Buettner E."/>
            <person name="Kellner H."/>
        </authorList>
    </citation>
    <scope>NUCLEOTIDE SEQUENCE [LARGE SCALE GENOMIC DNA]</scope>
    <source>
        <strain evidence="5 6">DSM 110363</strain>
    </source>
</reference>
<evidence type="ECO:0000256" key="4">
    <source>
        <dbReference type="RuleBase" id="RU000363"/>
    </source>
</evidence>
<dbReference type="PANTHER" id="PTHR44169:SF6">
    <property type="entry name" value="NADPH-DEPENDENT 1-ACYLDIHYDROXYACETONE PHOSPHATE REDUCTASE"/>
    <property type="match status" value="1"/>
</dbReference>
<evidence type="ECO:0000313" key="6">
    <source>
        <dbReference type="Proteomes" id="UP000481858"/>
    </source>
</evidence>
<dbReference type="GO" id="GO:0005811">
    <property type="term" value="C:lipid droplet"/>
    <property type="evidence" value="ECO:0007669"/>
    <property type="project" value="TreeGrafter"/>
</dbReference>
<evidence type="ECO:0000256" key="1">
    <source>
        <dbReference type="ARBA" id="ARBA00006484"/>
    </source>
</evidence>
<gene>
    <name evidence="5" type="ORF">GQX73_g8105</name>
</gene>
<dbReference type="GO" id="GO:0000140">
    <property type="term" value="F:acylglycerone-phosphate reductase (NADP+) activity"/>
    <property type="evidence" value="ECO:0007669"/>
    <property type="project" value="TreeGrafter"/>
</dbReference>
<dbReference type="GO" id="GO:0004806">
    <property type="term" value="F:triacylglycerol lipase activity"/>
    <property type="evidence" value="ECO:0007669"/>
    <property type="project" value="TreeGrafter"/>
</dbReference>
<evidence type="ECO:0000256" key="3">
    <source>
        <dbReference type="ARBA" id="ARBA00023002"/>
    </source>
</evidence>
<evidence type="ECO:0000256" key="2">
    <source>
        <dbReference type="ARBA" id="ARBA00022857"/>
    </source>
</evidence>
<sequence length="299" mass="31671">MSSSARTILITGCSDGSLGSALALAFHQAGWRVFASARNTSKLKNAEEAGIQTVQLDTLSDESITSCVSQVKELTGGSLDGLVNNAGAGYNMPLLDVDIAKARQLFDLNVWSLILVTRAFLPLLMKSTRGAIVVNNTACASLTAGSMPFSGAYNASKAAAASLTETLRLELEPFNVKVINLMTGGVRSTFHRNAPDATLPPTSLYNVAKEPVERAMSGVDAVNGSDPSQWADEVVRELSKRNPPHWVWKGKFSTLVRIASHLPVGSLDGSMKGMVGLDVVEQKIKEQGGPSKIAANLSK</sequence>
<dbReference type="PRINTS" id="PR00080">
    <property type="entry name" value="SDRFAMILY"/>
</dbReference>
<dbReference type="Pfam" id="PF00106">
    <property type="entry name" value="adh_short"/>
    <property type="match status" value="1"/>
</dbReference>
<dbReference type="PRINTS" id="PR00081">
    <property type="entry name" value="GDHRDH"/>
</dbReference>
<dbReference type="Gene3D" id="3.40.50.720">
    <property type="entry name" value="NAD(P)-binding Rossmann-like Domain"/>
    <property type="match status" value="1"/>
</dbReference>
<accession>A0A7C8MIG8</accession>
<keyword evidence="2" id="KW-0521">NADP</keyword>
<dbReference type="InterPro" id="IPR002347">
    <property type="entry name" value="SDR_fam"/>
</dbReference>
<name>A0A7C8MIG8_9PEZI</name>
<dbReference type="GO" id="GO:0019433">
    <property type="term" value="P:triglyceride catabolic process"/>
    <property type="evidence" value="ECO:0007669"/>
    <property type="project" value="TreeGrafter"/>
</dbReference>
<dbReference type="GO" id="GO:0005783">
    <property type="term" value="C:endoplasmic reticulum"/>
    <property type="evidence" value="ECO:0007669"/>
    <property type="project" value="TreeGrafter"/>
</dbReference>
<dbReference type="InterPro" id="IPR020904">
    <property type="entry name" value="Sc_DH/Rdtase_CS"/>
</dbReference>
<dbReference type="OrthoDB" id="2102561at2759"/>
<dbReference type="InterPro" id="IPR036291">
    <property type="entry name" value="NAD(P)-bd_dom_sf"/>
</dbReference>
<dbReference type="EMBL" id="WUBL01000114">
    <property type="protein sequence ID" value="KAF2965492.1"/>
    <property type="molecule type" value="Genomic_DNA"/>
</dbReference>
<organism evidence="5 6">
    <name type="scientific">Xylaria multiplex</name>
    <dbReference type="NCBI Taxonomy" id="323545"/>
    <lineage>
        <taxon>Eukaryota</taxon>
        <taxon>Fungi</taxon>
        <taxon>Dikarya</taxon>
        <taxon>Ascomycota</taxon>
        <taxon>Pezizomycotina</taxon>
        <taxon>Sordariomycetes</taxon>
        <taxon>Xylariomycetidae</taxon>
        <taxon>Xylariales</taxon>
        <taxon>Xylariaceae</taxon>
        <taxon>Xylaria</taxon>
    </lineage>
</organism>
<keyword evidence="3" id="KW-0560">Oxidoreductase</keyword>
<protein>
    <submittedName>
        <fullName evidence="5">Uncharacterized protein</fullName>
    </submittedName>
</protein>
<dbReference type="PROSITE" id="PS00061">
    <property type="entry name" value="ADH_SHORT"/>
    <property type="match status" value="1"/>
</dbReference>
<dbReference type="Proteomes" id="UP000481858">
    <property type="component" value="Unassembled WGS sequence"/>
</dbReference>
<evidence type="ECO:0000313" key="5">
    <source>
        <dbReference type="EMBL" id="KAF2965492.1"/>
    </source>
</evidence>
<keyword evidence="6" id="KW-1185">Reference proteome</keyword>
<comment type="caution">
    <text evidence="5">The sequence shown here is derived from an EMBL/GenBank/DDBJ whole genome shotgun (WGS) entry which is preliminary data.</text>
</comment>
<dbReference type="PANTHER" id="PTHR44169">
    <property type="entry name" value="NADPH-DEPENDENT 1-ACYLDIHYDROXYACETONE PHOSPHATE REDUCTASE"/>
    <property type="match status" value="1"/>
</dbReference>
<dbReference type="GO" id="GO:0006654">
    <property type="term" value="P:phosphatidic acid biosynthetic process"/>
    <property type="evidence" value="ECO:0007669"/>
    <property type="project" value="TreeGrafter"/>
</dbReference>
<dbReference type="SUPFAM" id="SSF51735">
    <property type="entry name" value="NAD(P)-binding Rossmann-fold domains"/>
    <property type="match status" value="1"/>
</dbReference>